<proteinExistence type="predicted"/>
<reference evidence="1" key="1">
    <citation type="submission" date="2020-05" db="UniProtKB">
        <authorList>
            <consortium name="EnsemblMetazoa"/>
        </authorList>
    </citation>
    <scope>IDENTIFICATION</scope>
    <source>
        <strain evidence="1">TTRI</strain>
    </source>
</reference>
<dbReference type="VEuPathDB" id="VectorBase:GAUT044005"/>
<organism evidence="1 2">
    <name type="scientific">Glossina austeni</name>
    <name type="common">Savannah tsetse fly</name>
    <dbReference type="NCBI Taxonomy" id="7395"/>
    <lineage>
        <taxon>Eukaryota</taxon>
        <taxon>Metazoa</taxon>
        <taxon>Ecdysozoa</taxon>
        <taxon>Arthropoda</taxon>
        <taxon>Hexapoda</taxon>
        <taxon>Insecta</taxon>
        <taxon>Pterygota</taxon>
        <taxon>Neoptera</taxon>
        <taxon>Endopterygota</taxon>
        <taxon>Diptera</taxon>
        <taxon>Brachycera</taxon>
        <taxon>Muscomorpha</taxon>
        <taxon>Hippoboscoidea</taxon>
        <taxon>Glossinidae</taxon>
        <taxon>Glossina</taxon>
    </lineage>
</organism>
<sequence>MEHSLLKSPYNSEIRVPRTCGYQILSYQNKIVLYGYVNLITNDCQHSPRVRNYKQQCEKHDDVGILMWVGDGGGGVIVVAVAVSNLSKLICNKQQRQERQQSIYKCHSKCGLQARALTKLNLQLFEMSAKITIYARDTCDFPFTIMLLLQPRKIFPKFFTAKEVSFLKHNLPHLKKILRNET</sequence>
<dbReference type="EnsemblMetazoa" id="GAUT044005-RA">
    <property type="protein sequence ID" value="GAUT044005-PA"/>
    <property type="gene ID" value="GAUT044005"/>
</dbReference>
<evidence type="ECO:0000313" key="2">
    <source>
        <dbReference type="Proteomes" id="UP000078200"/>
    </source>
</evidence>
<accession>A0A1A9VQ42</accession>
<protein>
    <submittedName>
        <fullName evidence="1">Uncharacterized protein</fullName>
    </submittedName>
</protein>
<dbReference type="Proteomes" id="UP000078200">
    <property type="component" value="Unassembled WGS sequence"/>
</dbReference>
<dbReference type="AlphaFoldDB" id="A0A1A9VQ42"/>
<keyword evidence="2" id="KW-1185">Reference proteome</keyword>
<name>A0A1A9VQ42_GLOAU</name>
<evidence type="ECO:0000313" key="1">
    <source>
        <dbReference type="EnsemblMetazoa" id="GAUT044005-PA"/>
    </source>
</evidence>